<evidence type="ECO:0000259" key="2">
    <source>
        <dbReference type="Pfam" id="PF01408"/>
    </source>
</evidence>
<comment type="caution">
    <text evidence="4">The sequence shown here is derived from an EMBL/GenBank/DDBJ whole genome shotgun (WGS) entry which is preliminary data.</text>
</comment>
<dbReference type="Pfam" id="PF01408">
    <property type="entry name" value="GFO_IDH_MocA"/>
    <property type="match status" value="1"/>
</dbReference>
<evidence type="ECO:0000313" key="4">
    <source>
        <dbReference type="EMBL" id="MDQ0439112.1"/>
    </source>
</evidence>
<dbReference type="RefSeq" id="WP_266350014.1">
    <property type="nucleotide sequence ID" value="NZ_JAPKNG010000005.1"/>
</dbReference>
<organism evidence="4 5">
    <name type="scientific">Kaistia dalseonensis</name>
    <dbReference type="NCBI Taxonomy" id="410840"/>
    <lineage>
        <taxon>Bacteria</taxon>
        <taxon>Pseudomonadati</taxon>
        <taxon>Pseudomonadota</taxon>
        <taxon>Alphaproteobacteria</taxon>
        <taxon>Hyphomicrobiales</taxon>
        <taxon>Kaistiaceae</taxon>
        <taxon>Kaistia</taxon>
    </lineage>
</organism>
<dbReference type="InterPro" id="IPR050463">
    <property type="entry name" value="Gfo/Idh/MocA_oxidrdct_glycsds"/>
</dbReference>
<dbReference type="Gene3D" id="3.40.50.720">
    <property type="entry name" value="NAD(P)-binding Rossmann-like Domain"/>
    <property type="match status" value="1"/>
</dbReference>
<dbReference type="InterPro" id="IPR000683">
    <property type="entry name" value="Gfo/Idh/MocA-like_OxRdtase_N"/>
</dbReference>
<dbReference type="SUPFAM" id="SSF55347">
    <property type="entry name" value="Glyceraldehyde-3-phosphate dehydrogenase-like, C-terminal domain"/>
    <property type="match status" value="1"/>
</dbReference>
<reference evidence="4 5" key="1">
    <citation type="submission" date="2023-07" db="EMBL/GenBank/DDBJ databases">
        <title>Genomic Encyclopedia of Type Strains, Phase IV (KMG-IV): sequencing the most valuable type-strain genomes for metagenomic binning, comparative biology and taxonomic classification.</title>
        <authorList>
            <person name="Goeker M."/>
        </authorList>
    </citation>
    <scope>NUCLEOTIDE SEQUENCE [LARGE SCALE GENOMIC DNA]</scope>
    <source>
        <strain evidence="4 5">B6-8</strain>
    </source>
</reference>
<dbReference type="InterPro" id="IPR036291">
    <property type="entry name" value="NAD(P)-bd_dom_sf"/>
</dbReference>
<dbReference type="Pfam" id="PF22725">
    <property type="entry name" value="GFO_IDH_MocA_C3"/>
    <property type="match status" value="1"/>
</dbReference>
<dbReference type="InterPro" id="IPR055170">
    <property type="entry name" value="GFO_IDH_MocA-like_dom"/>
</dbReference>
<proteinExistence type="predicted"/>
<gene>
    <name evidence="4" type="ORF">QO014_003513</name>
</gene>
<dbReference type="Proteomes" id="UP001241603">
    <property type="component" value="Unassembled WGS sequence"/>
</dbReference>
<feature type="domain" description="GFO/IDH/MocA-like oxidoreductase" evidence="3">
    <location>
        <begin position="134"/>
        <end position="259"/>
    </location>
</feature>
<sequence>MLRFAAIGLDHGHIVDQIGGLLAAGAVCAGYDPETSDPLVLGYVQKNFPDLQPVARERLLDDPTIDLICTAAIPRDRAGIAIDAMTRGKDVMSDKPGALTLDQLDAIRRTVAETGRLYSVSFTERFSVPSALVAAKLVVDGAIGRVVQTVGLGPHRLNRAIRPAWFFDTDAGGGILTDIAAHQFDQFLFYTGSKTAEIVASTVGNFGTPENPDFNDFGDVMLRSDHATGYARVDWFTPDGLPTWGDGRMTLLGTEGYIELRKYVDIEGRPGKDHLFIADRAGTRYIDCSGEPLIYYRQIIEDVRERTETACPMEHTFEATRLSIVAQSAARRMIVA</sequence>
<dbReference type="Gene3D" id="3.30.360.10">
    <property type="entry name" value="Dihydrodipicolinate Reductase, domain 2"/>
    <property type="match status" value="1"/>
</dbReference>
<dbReference type="EMBL" id="JAUSVO010000005">
    <property type="protein sequence ID" value="MDQ0439112.1"/>
    <property type="molecule type" value="Genomic_DNA"/>
</dbReference>
<protein>
    <submittedName>
        <fullName evidence="4">Dehydrogenase</fullName>
    </submittedName>
</protein>
<evidence type="ECO:0000259" key="3">
    <source>
        <dbReference type="Pfam" id="PF22725"/>
    </source>
</evidence>
<evidence type="ECO:0000256" key="1">
    <source>
        <dbReference type="ARBA" id="ARBA00023002"/>
    </source>
</evidence>
<feature type="domain" description="Gfo/Idh/MocA-like oxidoreductase N-terminal" evidence="2">
    <location>
        <begin position="57"/>
        <end position="122"/>
    </location>
</feature>
<evidence type="ECO:0000313" key="5">
    <source>
        <dbReference type="Proteomes" id="UP001241603"/>
    </source>
</evidence>
<dbReference type="PANTHER" id="PTHR43818">
    <property type="entry name" value="BCDNA.GH03377"/>
    <property type="match status" value="1"/>
</dbReference>
<name>A0ABU0H9Y5_9HYPH</name>
<dbReference type="SUPFAM" id="SSF51735">
    <property type="entry name" value="NAD(P)-binding Rossmann-fold domains"/>
    <property type="match status" value="1"/>
</dbReference>
<keyword evidence="5" id="KW-1185">Reference proteome</keyword>
<dbReference type="PANTHER" id="PTHR43818:SF11">
    <property type="entry name" value="BCDNA.GH03377"/>
    <property type="match status" value="1"/>
</dbReference>
<keyword evidence="1" id="KW-0560">Oxidoreductase</keyword>
<accession>A0ABU0H9Y5</accession>